<dbReference type="InterPro" id="IPR017937">
    <property type="entry name" value="Thioredoxin_CS"/>
</dbReference>
<reference evidence="7" key="2">
    <citation type="submission" date="2025-04" db="UniProtKB">
        <authorList>
            <consortium name="RefSeq"/>
        </authorList>
    </citation>
    <scope>IDENTIFICATION</scope>
    <source>
        <strain evidence="7">Aabys</strain>
    </source>
</reference>
<proteinExistence type="inferred from homology"/>
<dbReference type="GO" id="GO:0005783">
    <property type="term" value="C:endoplasmic reticulum"/>
    <property type="evidence" value="ECO:0007669"/>
    <property type="project" value="TreeGrafter"/>
</dbReference>
<dbReference type="AlphaFoldDB" id="A0A1I8MK86"/>
<protein>
    <submittedName>
        <fullName evidence="7">Protein disulfide-isomerase A5</fullName>
    </submittedName>
</protein>
<sequence length="524" mass="59766">MLLTRFIVVFLSIYAAHLIKPAIGKINSKNNAIIDDIVEYKDFKKLLRTKTNVLVLYTSNVKQSADHIKVFKETAGIVKGTGTMVLMDCSNADKKKLCKKLKVNPDPVTLKHYKDGDYHKDYDRKMAVSSMVNFMRDPAGDLPWEEDPAGKDVIHFGDYASFLKHLKKDMRPMLVMFYVPWCGFCKRLKPDYSKAATELKAEGYVLAGMDVERQENALARRAYNITGFPTIIYFENGKLKQIYEGDNNKDGIVSFMRDPTSVLIKKPKDADWSADTNSEIVHLTKQSFEPALKDEKSVLVMFYAPWCGHCKRMKPEYEKAAVDMKQKNIPGVLAALDATKESAIAEQYGVKGYPTVKYFVNGQFKFDVNVRDADKIVEFMKDPKEPPPPPPPEKNWEEEEDTEVVFLKDDNFSTTLKRKKHALVMFYAPWCGHCKSTKPEFNAAAKALKDDSRLILAAVDCTRETAVCSQHEVRGYPTFKYFSYLKTKQEYNGGRKREDFIAFMNKANESAVPKSKSAEQHEEL</sequence>
<dbReference type="VEuPathDB" id="VectorBase:MDOMA2_020792"/>
<evidence type="ECO:0000256" key="3">
    <source>
        <dbReference type="SAM" id="SignalP"/>
    </source>
</evidence>
<dbReference type="EnsemblMetazoa" id="MDOA005783-RA">
    <property type="protein sequence ID" value="MDOA005783-PA"/>
    <property type="gene ID" value="MDOA005783"/>
</dbReference>
<dbReference type="GO" id="GO:0006457">
    <property type="term" value="P:protein folding"/>
    <property type="evidence" value="ECO:0007669"/>
    <property type="project" value="TreeGrafter"/>
</dbReference>
<name>A0A1I8MK86_MUSDO</name>
<evidence type="ECO:0000313" key="5">
    <source>
        <dbReference type="EnsemblMetazoa" id="MDOA005783-PA"/>
    </source>
</evidence>
<gene>
    <name evidence="5" type="primary">101895054</name>
    <name evidence="7" type="synonym">LOC101895054</name>
</gene>
<evidence type="ECO:0000259" key="4">
    <source>
        <dbReference type="PROSITE" id="PS51352"/>
    </source>
</evidence>
<dbReference type="PANTHER" id="PTHR45672:SF2">
    <property type="entry name" value="PROTEIN DISULFIDE-ISOMERASE A5"/>
    <property type="match status" value="1"/>
</dbReference>
<dbReference type="PROSITE" id="PS51352">
    <property type="entry name" value="THIOREDOXIN_2"/>
    <property type="match status" value="3"/>
</dbReference>
<dbReference type="InterPro" id="IPR036249">
    <property type="entry name" value="Thioredoxin-like_sf"/>
</dbReference>
<dbReference type="GO" id="GO:0003756">
    <property type="term" value="F:protein disulfide isomerase activity"/>
    <property type="evidence" value="ECO:0007669"/>
    <property type="project" value="InterPro"/>
</dbReference>
<dbReference type="PROSITE" id="PS00194">
    <property type="entry name" value="THIOREDOXIN_1"/>
    <property type="match status" value="2"/>
</dbReference>
<dbReference type="PRINTS" id="PR00421">
    <property type="entry name" value="THIOREDOXIN"/>
</dbReference>
<keyword evidence="3" id="KW-0732">Signal</keyword>
<dbReference type="KEGG" id="mde:101895054"/>
<dbReference type="InterPro" id="IPR013766">
    <property type="entry name" value="Thioredoxin_domain"/>
</dbReference>
<dbReference type="Pfam" id="PF00085">
    <property type="entry name" value="Thioredoxin"/>
    <property type="match status" value="3"/>
</dbReference>
<dbReference type="PANTHER" id="PTHR45672">
    <property type="entry name" value="PROTEIN DISULFIDE-ISOMERASE C17H9.14C-RELATED"/>
    <property type="match status" value="1"/>
</dbReference>
<evidence type="ECO:0000256" key="1">
    <source>
        <dbReference type="ARBA" id="ARBA00006347"/>
    </source>
</evidence>
<feature type="domain" description="Thioredoxin" evidence="4">
    <location>
        <begin position="387"/>
        <end position="509"/>
    </location>
</feature>
<dbReference type="GeneID" id="101895054"/>
<feature type="signal peptide" evidence="3">
    <location>
        <begin position="1"/>
        <end position="24"/>
    </location>
</feature>
<evidence type="ECO:0000313" key="6">
    <source>
        <dbReference type="Proteomes" id="UP001652621"/>
    </source>
</evidence>
<dbReference type="InterPro" id="IPR046374">
    <property type="entry name" value="PDI_a_PDIR"/>
</dbReference>
<feature type="region of interest" description="Disordered" evidence="2">
    <location>
        <begin position="380"/>
        <end position="400"/>
    </location>
</feature>
<accession>A0A1I8MK86</accession>
<dbReference type="eggNOG" id="KOG0191">
    <property type="taxonomic scope" value="Eukaryota"/>
</dbReference>
<feature type="domain" description="Thioredoxin" evidence="4">
    <location>
        <begin position="262"/>
        <end position="385"/>
    </location>
</feature>
<dbReference type="SUPFAM" id="SSF52833">
    <property type="entry name" value="Thioredoxin-like"/>
    <property type="match status" value="4"/>
</dbReference>
<evidence type="ECO:0000256" key="2">
    <source>
        <dbReference type="SAM" id="MobiDB-lite"/>
    </source>
</evidence>
<evidence type="ECO:0000313" key="7">
    <source>
        <dbReference type="RefSeq" id="XP_005191763.1"/>
    </source>
</evidence>
<keyword evidence="6" id="KW-1185">Reference proteome</keyword>
<dbReference type="VEuPathDB" id="VectorBase:MDOA005783"/>
<dbReference type="STRING" id="7370.A0A1I8MK86"/>
<dbReference type="Gene3D" id="3.40.30.10">
    <property type="entry name" value="Glutaredoxin"/>
    <property type="match status" value="4"/>
</dbReference>
<dbReference type="CDD" id="cd02997">
    <property type="entry name" value="PDI_a_PDIR"/>
    <property type="match status" value="3"/>
</dbReference>
<reference evidence="5" key="1">
    <citation type="submission" date="2020-05" db="UniProtKB">
        <authorList>
            <consortium name="EnsemblMetazoa"/>
        </authorList>
    </citation>
    <scope>IDENTIFICATION</scope>
    <source>
        <strain evidence="5">Aabys</strain>
    </source>
</reference>
<dbReference type="FunFam" id="3.40.30.10:FF:000029">
    <property type="entry name" value="protein disulfide-isomerase A5 isoform X2"/>
    <property type="match status" value="1"/>
</dbReference>
<dbReference type="RefSeq" id="XP_005191763.1">
    <property type="nucleotide sequence ID" value="XM_005191706.3"/>
</dbReference>
<comment type="similarity">
    <text evidence="1">Belongs to the protein disulfide isomerase family.</text>
</comment>
<organism evidence="5">
    <name type="scientific">Musca domestica</name>
    <name type="common">House fly</name>
    <dbReference type="NCBI Taxonomy" id="7370"/>
    <lineage>
        <taxon>Eukaryota</taxon>
        <taxon>Metazoa</taxon>
        <taxon>Ecdysozoa</taxon>
        <taxon>Arthropoda</taxon>
        <taxon>Hexapoda</taxon>
        <taxon>Insecta</taxon>
        <taxon>Pterygota</taxon>
        <taxon>Neoptera</taxon>
        <taxon>Endopterygota</taxon>
        <taxon>Diptera</taxon>
        <taxon>Brachycera</taxon>
        <taxon>Muscomorpha</taxon>
        <taxon>Muscoidea</taxon>
        <taxon>Muscidae</taxon>
        <taxon>Musca</taxon>
    </lineage>
</organism>
<dbReference type="OrthoDB" id="74910at2759"/>
<feature type="chain" id="PRO_5044560542" evidence="3">
    <location>
        <begin position="25"/>
        <end position="524"/>
    </location>
</feature>
<dbReference type="Proteomes" id="UP001652621">
    <property type="component" value="Unplaced"/>
</dbReference>
<dbReference type="InterPro" id="IPR051063">
    <property type="entry name" value="PDI"/>
</dbReference>
<feature type="domain" description="Thioredoxin" evidence="4">
    <location>
        <begin position="133"/>
        <end position="261"/>
    </location>
</feature>